<evidence type="ECO:0000256" key="1">
    <source>
        <dbReference type="SAM" id="Coils"/>
    </source>
</evidence>
<proteinExistence type="predicted"/>
<dbReference type="EMBL" id="VJMJ01000090">
    <property type="protein sequence ID" value="KAF0736037.1"/>
    <property type="molecule type" value="Genomic_DNA"/>
</dbReference>
<comment type="caution">
    <text evidence="2">The sequence shown here is derived from an EMBL/GenBank/DDBJ whole genome shotgun (WGS) entry which is preliminary data.</text>
</comment>
<accession>A0A6G0X7R4</accession>
<dbReference type="VEuPathDB" id="FungiDB:AeMF1_001870"/>
<keyword evidence="3" id="KW-1185">Reference proteome</keyword>
<protein>
    <submittedName>
        <fullName evidence="2">Uncharacterized protein</fullName>
    </submittedName>
</protein>
<feature type="coiled-coil region" evidence="1">
    <location>
        <begin position="55"/>
        <end position="116"/>
    </location>
</feature>
<reference evidence="2 3" key="1">
    <citation type="submission" date="2019-07" db="EMBL/GenBank/DDBJ databases">
        <title>Genomics analysis of Aphanomyces spp. identifies a new class of oomycete effector associated with host adaptation.</title>
        <authorList>
            <person name="Gaulin E."/>
        </authorList>
    </citation>
    <scope>NUCLEOTIDE SEQUENCE [LARGE SCALE GENOMIC DNA]</scope>
    <source>
        <strain evidence="2 3">ATCC 201684</strain>
    </source>
</reference>
<evidence type="ECO:0000313" key="3">
    <source>
        <dbReference type="Proteomes" id="UP000481153"/>
    </source>
</evidence>
<gene>
    <name evidence="2" type="ORF">Ae201684_007625</name>
</gene>
<evidence type="ECO:0000313" key="2">
    <source>
        <dbReference type="EMBL" id="KAF0736037.1"/>
    </source>
</evidence>
<sequence length="151" mass="17245">MSLADGWDVAVDLPFVMPSIEEIDVDLISVCELLIAPLVKVTTTTKTKRKRTSHARLHQTRIDSLQSQIRELEDQLQVAKNAHALKTAESPWAVMARRLRLEVRKALRETRELQAAVDFNRSYIDNLVSLLRKKPRVEIRRLPVVDLSPDA</sequence>
<name>A0A6G0X7R4_9STRA</name>
<dbReference type="AlphaFoldDB" id="A0A6G0X7R4"/>
<dbReference type="Proteomes" id="UP000481153">
    <property type="component" value="Unassembled WGS sequence"/>
</dbReference>
<keyword evidence="1" id="KW-0175">Coiled coil</keyword>
<organism evidence="2 3">
    <name type="scientific">Aphanomyces euteiches</name>
    <dbReference type="NCBI Taxonomy" id="100861"/>
    <lineage>
        <taxon>Eukaryota</taxon>
        <taxon>Sar</taxon>
        <taxon>Stramenopiles</taxon>
        <taxon>Oomycota</taxon>
        <taxon>Saprolegniomycetes</taxon>
        <taxon>Saprolegniales</taxon>
        <taxon>Verrucalvaceae</taxon>
        <taxon>Aphanomyces</taxon>
    </lineage>
</organism>